<evidence type="ECO:0008006" key="3">
    <source>
        <dbReference type="Google" id="ProtNLM"/>
    </source>
</evidence>
<proteinExistence type="predicted"/>
<dbReference type="SUPFAM" id="SSF81301">
    <property type="entry name" value="Nucleotidyltransferase"/>
    <property type="match status" value="1"/>
</dbReference>
<name>A0A1H0HFB1_9PSEU</name>
<dbReference type="RefSeq" id="WP_091370405.1">
    <property type="nucleotide sequence ID" value="NZ_FNDV01000001.1"/>
</dbReference>
<sequence length="327" mass="34635">MVLTGTRAPDAGAALARVGLTVAEVRDLGGSVLDAGRPFLVGSLAAGMGNRGSDVDIHLLVPGLDQPTPPFLLFAGATPIDIEHYPAELPGKVVRRIDGAPTADVPLGRVSLAPPPDRSLRRRLARWLTAVPLLDDTDRVFAEADAAAILPVLVRAALDEFVQFQAAAAVADRVDAEAAAYLWARAGRQLLELRCRAAGDVTTGHKWLPDRATRLGITVDRQRAHYTARCAADITELAADTGLARLDPLTLTRVAPDPRCTEITIGRQRLRVTPHQRVLRTAVEADGLLGDAVDAAGAAEVLGGVLRGELVLRADSELMGRVLADAR</sequence>
<keyword evidence="2" id="KW-1185">Reference proteome</keyword>
<evidence type="ECO:0000313" key="2">
    <source>
        <dbReference type="Proteomes" id="UP000199651"/>
    </source>
</evidence>
<gene>
    <name evidence="1" type="ORF">SAMN05192558_10290</name>
</gene>
<evidence type="ECO:0000313" key="1">
    <source>
        <dbReference type="EMBL" id="SDO17734.1"/>
    </source>
</evidence>
<dbReference type="EMBL" id="FNJB01000002">
    <property type="protein sequence ID" value="SDO17734.1"/>
    <property type="molecule type" value="Genomic_DNA"/>
</dbReference>
<dbReference type="STRING" id="504798.SAMN05421871_101213"/>
<accession>A0A1H0HFB1</accession>
<protein>
    <recommendedName>
        <fullName evidence="3">Nucleotidyltransferase domain-containing protein</fullName>
    </recommendedName>
</protein>
<dbReference type="AlphaFoldDB" id="A0A1H0HFB1"/>
<dbReference type="InterPro" id="IPR043519">
    <property type="entry name" value="NT_sf"/>
</dbReference>
<organism evidence="1 2">
    <name type="scientific">Actinokineospora alba</name>
    <dbReference type="NCBI Taxonomy" id="504798"/>
    <lineage>
        <taxon>Bacteria</taxon>
        <taxon>Bacillati</taxon>
        <taxon>Actinomycetota</taxon>
        <taxon>Actinomycetes</taxon>
        <taxon>Pseudonocardiales</taxon>
        <taxon>Pseudonocardiaceae</taxon>
        <taxon>Actinokineospora</taxon>
    </lineage>
</organism>
<reference evidence="2" key="1">
    <citation type="submission" date="2016-10" db="EMBL/GenBank/DDBJ databases">
        <authorList>
            <person name="Varghese N."/>
            <person name="Submissions S."/>
        </authorList>
    </citation>
    <scope>NUCLEOTIDE SEQUENCE [LARGE SCALE GENOMIC DNA]</scope>
    <source>
        <strain evidence="2">IBRC-M 10655</strain>
    </source>
</reference>
<dbReference type="OrthoDB" id="4325655at2"/>
<dbReference type="Proteomes" id="UP000199651">
    <property type="component" value="Unassembled WGS sequence"/>
</dbReference>